<proteinExistence type="predicted"/>
<reference evidence="3" key="1">
    <citation type="submission" date="2015-09" db="EMBL/GenBank/DDBJ databases">
        <title>Complete sequence of Algoriphagus sp. M8-2.</title>
        <authorList>
            <person name="Shintani M."/>
        </authorList>
    </citation>
    <scope>NUCLEOTIDE SEQUENCE [LARGE SCALE GENOMIC DNA]</scope>
    <source>
        <strain evidence="3">M8-2</strain>
    </source>
</reference>
<accession>A0A142EJ78</accession>
<organism evidence="2 3">
    <name type="scientific">Algoriphagus sanaruensis</name>
    <dbReference type="NCBI Taxonomy" id="1727163"/>
    <lineage>
        <taxon>Bacteria</taxon>
        <taxon>Pseudomonadati</taxon>
        <taxon>Bacteroidota</taxon>
        <taxon>Cytophagia</taxon>
        <taxon>Cytophagales</taxon>
        <taxon>Cyclobacteriaceae</taxon>
        <taxon>Algoriphagus</taxon>
    </lineage>
</organism>
<dbReference type="Proteomes" id="UP000073816">
    <property type="component" value="Chromosome"/>
</dbReference>
<evidence type="ECO:0008006" key="4">
    <source>
        <dbReference type="Google" id="ProtNLM"/>
    </source>
</evidence>
<keyword evidence="1" id="KW-0472">Membrane</keyword>
<dbReference type="EMBL" id="CP012836">
    <property type="protein sequence ID" value="AMQ55183.1"/>
    <property type="molecule type" value="Genomic_DNA"/>
</dbReference>
<dbReference type="KEGG" id="alm:AO498_02160"/>
<evidence type="ECO:0000256" key="1">
    <source>
        <dbReference type="SAM" id="Phobius"/>
    </source>
</evidence>
<gene>
    <name evidence="2" type="ORF">AO498_02160</name>
</gene>
<dbReference type="OrthoDB" id="981402at2"/>
<dbReference type="AlphaFoldDB" id="A0A142EJ78"/>
<evidence type="ECO:0000313" key="3">
    <source>
        <dbReference type="Proteomes" id="UP000073816"/>
    </source>
</evidence>
<feature type="transmembrane region" description="Helical" evidence="1">
    <location>
        <begin position="285"/>
        <end position="301"/>
    </location>
</feature>
<dbReference type="RefSeq" id="WP_067543150.1">
    <property type="nucleotide sequence ID" value="NZ_CP012836.1"/>
</dbReference>
<feature type="transmembrane region" description="Helical" evidence="1">
    <location>
        <begin position="204"/>
        <end position="226"/>
    </location>
</feature>
<feature type="transmembrane region" description="Helical" evidence="1">
    <location>
        <begin position="246"/>
        <end position="273"/>
    </location>
</feature>
<sequence length="461" mass="52790">MLSFFKVNDPFRLLFVALYLLLIGVVGWIFFPAGLSKPLLQYLVLGERLNEGMVLYRDIIDDIGPLSAGLFSLLDWIFGRNPIVYEILGRVLIFLQAFYWNVMLIRYRVFQENTYLPALIFTALFQISFDLNYLSPQLLGGTFLVFALGQLFSQTVLQKETSESTLLIGLYGGIAAGFHLNYILFLPYLLLAGIAISGFNFRQVILSLVGFIAPILLILVFSFWNNSLSEIFTLFPFLFSYSKYPYVPWIQILAFIGLPFLLGFLGYVFSAFFAGSTINQQKQRQLIFIWLIFGSLEFFLVKRQAPFQLEILFPSLVYLITAFFIHGGNNLLVRFAFLLIVFGLPAYGWWFWGSNSSNSYLIPESISHAEISGRKILVWDDQPELYLNNSLGGPFLNPQLSSRLLASELNLSEKSTIYQAFTRQKPEFIFDNSGTFKAFLSEFPALQKWYTENEKGVFQLK</sequence>
<evidence type="ECO:0000313" key="2">
    <source>
        <dbReference type="EMBL" id="AMQ55183.1"/>
    </source>
</evidence>
<feature type="transmembrane region" description="Helical" evidence="1">
    <location>
        <begin position="12"/>
        <end position="31"/>
    </location>
</feature>
<keyword evidence="1" id="KW-0812">Transmembrane</keyword>
<reference evidence="2 3" key="2">
    <citation type="journal article" date="2016" name="Genome Announc.">
        <title>Complete Genome Sequence of Algoriphagus sp. Strain M8-2, Isolated from a Brackish Lake.</title>
        <authorList>
            <person name="Muraguchi Y."/>
            <person name="Kushimoto K."/>
            <person name="Ohtsubo Y."/>
            <person name="Suzuki T."/>
            <person name="Dohra H."/>
            <person name="Kimbara K."/>
            <person name="Shintani M."/>
        </authorList>
    </citation>
    <scope>NUCLEOTIDE SEQUENCE [LARGE SCALE GENOMIC DNA]</scope>
    <source>
        <strain evidence="2 3">M8-2</strain>
    </source>
</reference>
<keyword evidence="3" id="KW-1185">Reference proteome</keyword>
<keyword evidence="1" id="KW-1133">Transmembrane helix</keyword>
<name>A0A142EJ78_9BACT</name>
<protein>
    <recommendedName>
        <fullName evidence="4">Glycosyltransferase RgtA/B/C/D-like domain-containing protein</fullName>
    </recommendedName>
</protein>
<dbReference type="STRING" id="1727163.AO498_02160"/>
<feature type="transmembrane region" description="Helical" evidence="1">
    <location>
        <begin position="168"/>
        <end position="192"/>
    </location>
</feature>
<feature type="transmembrane region" description="Helical" evidence="1">
    <location>
        <begin position="332"/>
        <end position="352"/>
    </location>
</feature>
<dbReference type="PATRIC" id="fig|1727163.4.peg.455"/>
<feature type="transmembrane region" description="Helical" evidence="1">
    <location>
        <begin position="83"/>
        <end position="102"/>
    </location>
</feature>
<feature type="transmembrane region" description="Helical" evidence="1">
    <location>
        <begin position="307"/>
        <end position="325"/>
    </location>
</feature>